<keyword evidence="8" id="KW-0808">Transferase</keyword>
<dbReference type="AlphaFoldDB" id="A0A2T0FMM6"/>
<dbReference type="GO" id="GO:0008168">
    <property type="term" value="F:methyltransferase activity"/>
    <property type="evidence" value="ECO:0007669"/>
    <property type="project" value="UniProtKB-KW"/>
</dbReference>
<dbReference type="GeneID" id="36517612"/>
<dbReference type="InterPro" id="IPR019787">
    <property type="entry name" value="Znf_PHD-finger"/>
</dbReference>
<protein>
    <submittedName>
        <fullName evidence="8">SWM histone demethylase complex subunit phf1</fullName>
    </submittedName>
</protein>
<comment type="caution">
    <text evidence="8">The sequence shown here is derived from an EMBL/GenBank/DDBJ whole genome shotgun (WGS) entry which is preliminary data.</text>
</comment>
<dbReference type="InterPro" id="IPR019786">
    <property type="entry name" value="Zinc_finger_PHD-type_CS"/>
</dbReference>
<dbReference type="RefSeq" id="XP_024666189.1">
    <property type="nucleotide sequence ID" value="XM_024810421.1"/>
</dbReference>
<dbReference type="GO" id="GO:0003682">
    <property type="term" value="F:chromatin binding"/>
    <property type="evidence" value="ECO:0007669"/>
    <property type="project" value="TreeGrafter"/>
</dbReference>
<name>A0A2T0FMM6_9ASCO</name>
<evidence type="ECO:0000313" key="8">
    <source>
        <dbReference type="EMBL" id="PRT56244.1"/>
    </source>
</evidence>
<keyword evidence="8" id="KW-0489">Methyltransferase</keyword>
<keyword evidence="9" id="KW-1185">Reference proteome</keyword>
<keyword evidence="3 6" id="KW-0863">Zinc-finger</keyword>
<dbReference type="SMART" id="SM00249">
    <property type="entry name" value="PHD"/>
    <property type="match status" value="1"/>
</dbReference>
<comment type="subcellular location">
    <subcellularLocation>
        <location evidence="1">Nucleus</location>
    </subcellularLocation>
</comment>
<dbReference type="Pfam" id="PF00628">
    <property type="entry name" value="PHD"/>
    <property type="match status" value="1"/>
</dbReference>
<accession>A0A2T0FMM6</accession>
<dbReference type="GO" id="GO:0045814">
    <property type="term" value="P:negative regulation of gene expression, epigenetic"/>
    <property type="evidence" value="ECO:0007669"/>
    <property type="project" value="TreeGrafter"/>
</dbReference>
<dbReference type="PANTHER" id="PTHR12628">
    <property type="entry name" value="POLYCOMB-LIKE TRANSCRIPTION FACTOR"/>
    <property type="match status" value="1"/>
</dbReference>
<dbReference type="GO" id="GO:0005634">
    <property type="term" value="C:nucleus"/>
    <property type="evidence" value="ECO:0007669"/>
    <property type="project" value="UniProtKB-SubCell"/>
</dbReference>
<dbReference type="OrthoDB" id="5863171at2759"/>
<evidence type="ECO:0000256" key="1">
    <source>
        <dbReference type="ARBA" id="ARBA00004123"/>
    </source>
</evidence>
<dbReference type="GO" id="GO:0032259">
    <property type="term" value="P:methylation"/>
    <property type="evidence" value="ECO:0007669"/>
    <property type="project" value="UniProtKB-KW"/>
</dbReference>
<evidence type="ECO:0000259" key="7">
    <source>
        <dbReference type="PROSITE" id="PS50016"/>
    </source>
</evidence>
<dbReference type="Gene3D" id="3.30.40.10">
    <property type="entry name" value="Zinc/RING finger domain, C3HC4 (zinc finger)"/>
    <property type="match status" value="1"/>
</dbReference>
<evidence type="ECO:0000256" key="6">
    <source>
        <dbReference type="PROSITE-ProRule" id="PRU00146"/>
    </source>
</evidence>
<organism evidence="8 9">
    <name type="scientific">Wickerhamiella sorbophila</name>
    <dbReference type="NCBI Taxonomy" id="45607"/>
    <lineage>
        <taxon>Eukaryota</taxon>
        <taxon>Fungi</taxon>
        <taxon>Dikarya</taxon>
        <taxon>Ascomycota</taxon>
        <taxon>Saccharomycotina</taxon>
        <taxon>Dipodascomycetes</taxon>
        <taxon>Dipodascales</taxon>
        <taxon>Trichomonascaceae</taxon>
        <taxon>Wickerhamiella</taxon>
    </lineage>
</organism>
<dbReference type="PROSITE" id="PS01359">
    <property type="entry name" value="ZF_PHD_1"/>
    <property type="match status" value="1"/>
</dbReference>
<reference evidence="8 9" key="1">
    <citation type="submission" date="2017-04" db="EMBL/GenBank/DDBJ databases">
        <title>Genome sequencing of [Candida] sorbophila.</title>
        <authorList>
            <person name="Ahn J.O."/>
        </authorList>
    </citation>
    <scope>NUCLEOTIDE SEQUENCE [LARGE SCALE GENOMIC DNA]</scope>
    <source>
        <strain evidence="8 9">DS02</strain>
    </source>
</reference>
<dbReference type="GO" id="GO:0003677">
    <property type="term" value="F:DNA binding"/>
    <property type="evidence" value="ECO:0007669"/>
    <property type="project" value="TreeGrafter"/>
</dbReference>
<gene>
    <name evidence="8" type="ORF">B9G98_03864</name>
</gene>
<dbReference type="CDD" id="cd15502">
    <property type="entry name" value="PHD_Phf1p_Phf2p_like"/>
    <property type="match status" value="1"/>
</dbReference>
<dbReference type="Proteomes" id="UP000238350">
    <property type="component" value="Unassembled WGS sequence"/>
</dbReference>
<dbReference type="InterPro" id="IPR001965">
    <property type="entry name" value="Znf_PHD"/>
</dbReference>
<dbReference type="InterPro" id="IPR013083">
    <property type="entry name" value="Znf_RING/FYVE/PHD"/>
</dbReference>
<dbReference type="InterPro" id="IPR011011">
    <property type="entry name" value="Znf_FYVE_PHD"/>
</dbReference>
<evidence type="ECO:0000256" key="4">
    <source>
        <dbReference type="ARBA" id="ARBA00022833"/>
    </source>
</evidence>
<keyword evidence="2" id="KW-0479">Metal-binding</keyword>
<evidence type="ECO:0000313" key="9">
    <source>
        <dbReference type="Proteomes" id="UP000238350"/>
    </source>
</evidence>
<evidence type="ECO:0000256" key="5">
    <source>
        <dbReference type="ARBA" id="ARBA00023242"/>
    </source>
</evidence>
<dbReference type="GO" id="GO:0008270">
    <property type="term" value="F:zinc ion binding"/>
    <property type="evidence" value="ECO:0007669"/>
    <property type="project" value="UniProtKB-KW"/>
</dbReference>
<evidence type="ECO:0000256" key="3">
    <source>
        <dbReference type="ARBA" id="ARBA00022771"/>
    </source>
</evidence>
<evidence type="ECO:0000256" key="2">
    <source>
        <dbReference type="ARBA" id="ARBA00022723"/>
    </source>
</evidence>
<dbReference type="SUPFAM" id="SSF57903">
    <property type="entry name" value="FYVE/PHD zinc finger"/>
    <property type="match status" value="1"/>
</dbReference>
<dbReference type="STRING" id="45607.A0A2T0FMM6"/>
<dbReference type="EMBL" id="NDIQ01000022">
    <property type="protein sequence ID" value="PRT56244.1"/>
    <property type="molecule type" value="Genomic_DNA"/>
</dbReference>
<dbReference type="PROSITE" id="PS50016">
    <property type="entry name" value="ZF_PHD_2"/>
    <property type="match status" value="1"/>
</dbReference>
<dbReference type="PANTHER" id="PTHR12628:SF10">
    <property type="entry name" value="HOMEOBOX DOMAIN-CONTAINING PROTEIN"/>
    <property type="match status" value="1"/>
</dbReference>
<proteinExistence type="predicted"/>
<keyword evidence="4" id="KW-0862">Zinc</keyword>
<feature type="domain" description="PHD-type" evidence="7">
    <location>
        <begin position="10"/>
        <end position="66"/>
    </location>
</feature>
<sequence>MYPVNGEGSGYVCKKCKRGNSSDKNEIVFCDSCNTPYHQLCHNPPIDQIVVAVREARWFCNQCEAKQKIIPLETGQTGENLEPEVRMAYLASLSKSQLIQLIRYAETQYPTLPIYSPRTQELYEEMKRKMDEKAAVLPERRNFEDTLVAVIAENGAGGIELPMIWRKLEERSSHGKIPSSMKHSASRALQRLLRKGRVTKKADLYFMNSEYQPSSDIALTQLLKATDKVMFSYMPLRMVIDKDELAIEENDAFSHKIYV</sequence>
<keyword evidence="5" id="KW-0539">Nucleus</keyword>